<feature type="chain" id="PRO_5022242249" evidence="1">
    <location>
        <begin position="22"/>
        <end position="148"/>
    </location>
</feature>
<proteinExistence type="predicted"/>
<keyword evidence="1" id="KW-0732">Signal</keyword>
<evidence type="ECO:0000313" key="3">
    <source>
        <dbReference type="Proteomes" id="UP000320359"/>
    </source>
</evidence>
<evidence type="ECO:0000313" key="2">
    <source>
        <dbReference type="EMBL" id="TRW49441.1"/>
    </source>
</evidence>
<keyword evidence="3" id="KW-1185">Reference proteome</keyword>
<name>A0A552X332_9GAMM</name>
<dbReference type="Proteomes" id="UP000320359">
    <property type="component" value="Unassembled WGS sequence"/>
</dbReference>
<accession>A0A552X332</accession>
<protein>
    <submittedName>
        <fullName evidence="2">Uncharacterized protein</fullName>
    </submittedName>
</protein>
<dbReference type="EMBL" id="VJWL01000001">
    <property type="protein sequence ID" value="TRW49441.1"/>
    <property type="molecule type" value="Genomic_DNA"/>
</dbReference>
<organism evidence="2 3">
    <name type="scientific">Aliidiomarina halalkaliphila</name>
    <dbReference type="NCBI Taxonomy" id="2593535"/>
    <lineage>
        <taxon>Bacteria</taxon>
        <taxon>Pseudomonadati</taxon>
        <taxon>Pseudomonadota</taxon>
        <taxon>Gammaproteobacteria</taxon>
        <taxon>Alteromonadales</taxon>
        <taxon>Idiomarinaceae</taxon>
        <taxon>Aliidiomarina</taxon>
    </lineage>
</organism>
<reference evidence="2 3" key="1">
    <citation type="submission" date="2019-07" db="EMBL/GenBank/DDBJ databases">
        <authorList>
            <person name="Yang M."/>
            <person name="Zhao D."/>
            <person name="Xiang H."/>
        </authorList>
    </citation>
    <scope>NUCLEOTIDE SEQUENCE [LARGE SCALE GENOMIC DNA]</scope>
    <source>
        <strain evidence="2 3">IM1326</strain>
    </source>
</reference>
<dbReference type="AlphaFoldDB" id="A0A552X332"/>
<gene>
    <name evidence="2" type="ORF">FM042_00830</name>
</gene>
<sequence length="148" mass="16396">MRLITFLSGLALAFVCTVASAEISTGDIVIQSDAGTIQELSENGLILPVAASRFQELGFTSSDRVTVEVKRSAETLSAELQRYAVLNVDPSSPQEGDTRTYQGERTEGRYIYEYTISYIYVVDENSFGQWIVLEQSKRLIGTITEDPQ</sequence>
<dbReference type="RefSeq" id="WP_143233863.1">
    <property type="nucleotide sequence ID" value="NZ_VJWL01000001.1"/>
</dbReference>
<feature type="signal peptide" evidence="1">
    <location>
        <begin position="1"/>
        <end position="21"/>
    </location>
</feature>
<comment type="caution">
    <text evidence="2">The sequence shown here is derived from an EMBL/GenBank/DDBJ whole genome shotgun (WGS) entry which is preliminary data.</text>
</comment>
<evidence type="ECO:0000256" key="1">
    <source>
        <dbReference type="SAM" id="SignalP"/>
    </source>
</evidence>